<reference evidence="2 3" key="1">
    <citation type="submission" date="2019-07" db="EMBL/GenBank/DDBJ databases">
        <title>Aquicoccus porphyridii gen. nov., sp. nov., isolated from a small marine red alga, Porphyridium marinum.</title>
        <authorList>
            <person name="Liu L."/>
        </authorList>
    </citation>
    <scope>NUCLEOTIDE SEQUENCE [LARGE SCALE GENOMIC DNA]</scope>
    <source>
        <strain evidence="2 3">L1 8-17</strain>
    </source>
</reference>
<dbReference type="Pfam" id="PF22324">
    <property type="entry name" value="HTH_91"/>
    <property type="match status" value="1"/>
</dbReference>
<evidence type="ECO:0000313" key="3">
    <source>
        <dbReference type="Proteomes" id="UP000325291"/>
    </source>
</evidence>
<dbReference type="Proteomes" id="UP000325291">
    <property type="component" value="Unassembled WGS sequence"/>
</dbReference>
<organism evidence="2 3">
    <name type="scientific">Aquicoccus porphyridii</name>
    <dbReference type="NCBI Taxonomy" id="1852029"/>
    <lineage>
        <taxon>Bacteria</taxon>
        <taxon>Pseudomonadati</taxon>
        <taxon>Pseudomonadota</taxon>
        <taxon>Alphaproteobacteria</taxon>
        <taxon>Rhodobacterales</taxon>
        <taxon>Paracoccaceae</taxon>
        <taxon>Aquicoccus</taxon>
    </lineage>
</organism>
<feature type="domain" description="Winged helix" evidence="1">
    <location>
        <begin position="24"/>
        <end position="97"/>
    </location>
</feature>
<evidence type="ECO:0000259" key="1">
    <source>
        <dbReference type="Pfam" id="PF22324"/>
    </source>
</evidence>
<keyword evidence="3" id="KW-1185">Reference proteome</keyword>
<gene>
    <name evidence="2" type="ORF">FLO80_19885</name>
</gene>
<proteinExistence type="predicted"/>
<name>A0A5A9YYA3_9RHOB</name>
<dbReference type="RefSeq" id="WP_111369467.1">
    <property type="nucleotide sequence ID" value="NZ_VINQ01000024.1"/>
</dbReference>
<accession>A0A5A9YYA3</accession>
<dbReference type="EMBL" id="VINQ01000024">
    <property type="protein sequence ID" value="KAA0909829.1"/>
    <property type="molecule type" value="Genomic_DNA"/>
</dbReference>
<evidence type="ECO:0000313" key="2">
    <source>
        <dbReference type="EMBL" id="KAA0909829.1"/>
    </source>
</evidence>
<comment type="caution">
    <text evidence="2">The sequence shown here is derived from an EMBL/GenBank/DDBJ whole genome shotgun (WGS) entry which is preliminary data.</text>
</comment>
<dbReference type="InterPro" id="IPR054382">
    <property type="entry name" value="wHTH_alphaproteobact"/>
</dbReference>
<protein>
    <recommendedName>
        <fullName evidence="1">Winged helix domain-containing protein</fullName>
    </recommendedName>
</protein>
<sequence>MADKTNWGAAPYDIHPKEGKTSRVVVTGRDRWALEALIAAGPNGCTPIETPGPRWSGYVHNLRKLGVPIETVTEAHDGPFAGTHARYILRARVTRSEGHMA</sequence>
<dbReference type="AlphaFoldDB" id="A0A5A9YYA3"/>